<dbReference type="Pfam" id="PF02654">
    <property type="entry name" value="CobS"/>
    <property type="match status" value="1"/>
</dbReference>
<dbReference type="InterPro" id="IPR003805">
    <property type="entry name" value="CobS"/>
</dbReference>
<evidence type="ECO:0000256" key="8">
    <source>
        <dbReference type="ARBA" id="ARBA00022573"/>
    </source>
</evidence>
<gene>
    <name evidence="19" type="primary">cobS</name>
    <name evidence="20" type="ORF">IAA70_09090</name>
</gene>
<dbReference type="AlphaFoldDB" id="A0A9D1A917"/>
<dbReference type="EC" id="2.7.8.26" evidence="5 19"/>
<evidence type="ECO:0000256" key="10">
    <source>
        <dbReference type="ARBA" id="ARBA00022692"/>
    </source>
</evidence>
<sequence length="256" mass="27826">MKKLWKSFTLCTAMYSALPTPRTDWDGDSMSHVFCFFPWIGLVVGGVEALWWLLARWLSIEGILYGAVAALLPIAVTGGIHVDGFLDVCDARGSHQSREKKLEILKDSHVGAFAVLGLGWYLLLSAALWSEVEFHLSLCLLPVVSRTLSGLCAVYWRNARGTGLLASFTDASHLKHNRVVLILWLLLAALLMGSLPGWEGIAALLGAGVALLYYRVVSSREFGGITGDLAGWFLQLCELLALLAVVILQKGAALCI</sequence>
<dbReference type="GO" id="GO:0009236">
    <property type="term" value="P:cobalamin biosynthetic process"/>
    <property type="evidence" value="ECO:0007669"/>
    <property type="project" value="UniProtKB-UniRule"/>
</dbReference>
<evidence type="ECO:0000256" key="13">
    <source>
        <dbReference type="ARBA" id="ARBA00023136"/>
    </source>
</evidence>
<protein>
    <recommendedName>
        <fullName evidence="6 19">Adenosylcobinamide-GDP ribazoletransferase</fullName>
        <ecNumber evidence="5 19">2.7.8.26</ecNumber>
    </recommendedName>
    <alternativeName>
        <fullName evidence="16 19">Cobalamin synthase</fullName>
    </alternativeName>
    <alternativeName>
        <fullName evidence="15 19">Cobalamin-5'-phosphate synthase</fullName>
    </alternativeName>
</protein>
<feature type="transmembrane region" description="Helical" evidence="19">
    <location>
        <begin position="177"/>
        <end position="195"/>
    </location>
</feature>
<comment type="pathway">
    <text evidence="3 19">Cofactor biosynthesis; adenosylcobalamin biosynthesis; adenosylcobalamin from cob(II)yrinate a,c-diamide: step 7/7.</text>
</comment>
<reference evidence="20" key="1">
    <citation type="submission" date="2020-10" db="EMBL/GenBank/DDBJ databases">
        <authorList>
            <person name="Gilroy R."/>
        </authorList>
    </citation>
    <scope>NUCLEOTIDE SEQUENCE</scope>
    <source>
        <strain evidence="20">ChiHjej9B8-7071</strain>
    </source>
</reference>
<evidence type="ECO:0000313" key="20">
    <source>
        <dbReference type="EMBL" id="HIR10546.1"/>
    </source>
</evidence>
<dbReference type="GO" id="GO:0008818">
    <property type="term" value="F:cobalamin 5'-phosphate synthase activity"/>
    <property type="evidence" value="ECO:0007669"/>
    <property type="project" value="UniProtKB-UniRule"/>
</dbReference>
<evidence type="ECO:0000256" key="2">
    <source>
        <dbReference type="ARBA" id="ARBA00004651"/>
    </source>
</evidence>
<feature type="transmembrane region" description="Helical" evidence="19">
    <location>
        <begin position="229"/>
        <end position="248"/>
    </location>
</feature>
<keyword evidence="11 19" id="KW-0460">Magnesium</keyword>
<keyword evidence="13 19" id="KW-0472">Membrane</keyword>
<keyword evidence="9 19" id="KW-0808">Transferase</keyword>
<evidence type="ECO:0000256" key="17">
    <source>
        <dbReference type="ARBA" id="ARBA00048623"/>
    </source>
</evidence>
<dbReference type="EMBL" id="DVGD01000298">
    <property type="protein sequence ID" value="HIR10546.1"/>
    <property type="molecule type" value="Genomic_DNA"/>
</dbReference>
<feature type="transmembrane region" description="Helical" evidence="19">
    <location>
        <begin position="135"/>
        <end position="156"/>
    </location>
</feature>
<evidence type="ECO:0000256" key="6">
    <source>
        <dbReference type="ARBA" id="ARBA00015850"/>
    </source>
</evidence>
<evidence type="ECO:0000256" key="3">
    <source>
        <dbReference type="ARBA" id="ARBA00004663"/>
    </source>
</evidence>
<evidence type="ECO:0000256" key="12">
    <source>
        <dbReference type="ARBA" id="ARBA00022989"/>
    </source>
</evidence>
<keyword evidence="7 19" id="KW-1003">Cell membrane</keyword>
<evidence type="ECO:0000256" key="19">
    <source>
        <dbReference type="HAMAP-Rule" id="MF_00719"/>
    </source>
</evidence>
<dbReference type="Proteomes" id="UP000824258">
    <property type="component" value="Unassembled WGS sequence"/>
</dbReference>
<evidence type="ECO:0000256" key="11">
    <source>
        <dbReference type="ARBA" id="ARBA00022842"/>
    </source>
</evidence>
<evidence type="ECO:0000256" key="9">
    <source>
        <dbReference type="ARBA" id="ARBA00022679"/>
    </source>
</evidence>
<evidence type="ECO:0000313" key="21">
    <source>
        <dbReference type="Proteomes" id="UP000824258"/>
    </source>
</evidence>
<evidence type="ECO:0000256" key="4">
    <source>
        <dbReference type="ARBA" id="ARBA00010561"/>
    </source>
</evidence>
<evidence type="ECO:0000256" key="18">
    <source>
        <dbReference type="ARBA" id="ARBA00049504"/>
    </source>
</evidence>
<dbReference type="GO" id="GO:0005886">
    <property type="term" value="C:plasma membrane"/>
    <property type="evidence" value="ECO:0007669"/>
    <property type="project" value="UniProtKB-SubCell"/>
</dbReference>
<evidence type="ECO:0000256" key="15">
    <source>
        <dbReference type="ARBA" id="ARBA00032605"/>
    </source>
</evidence>
<dbReference type="PANTHER" id="PTHR34148:SF1">
    <property type="entry name" value="ADENOSYLCOBINAMIDE-GDP RIBAZOLETRANSFERASE"/>
    <property type="match status" value="1"/>
</dbReference>
<dbReference type="HAMAP" id="MF_00719">
    <property type="entry name" value="CobS"/>
    <property type="match status" value="1"/>
</dbReference>
<dbReference type="GO" id="GO:0051073">
    <property type="term" value="F:adenosylcobinamide-GDP ribazoletransferase activity"/>
    <property type="evidence" value="ECO:0007669"/>
    <property type="project" value="UniProtKB-UniRule"/>
</dbReference>
<comment type="similarity">
    <text evidence="4 19">Belongs to the CobS family.</text>
</comment>
<organism evidence="20 21">
    <name type="scientific">Candidatus Avoscillospira stercoripullorum</name>
    <dbReference type="NCBI Taxonomy" id="2840709"/>
    <lineage>
        <taxon>Bacteria</taxon>
        <taxon>Bacillati</taxon>
        <taxon>Bacillota</taxon>
        <taxon>Clostridia</taxon>
        <taxon>Eubacteriales</taxon>
        <taxon>Oscillospiraceae</taxon>
        <taxon>Oscillospiraceae incertae sedis</taxon>
        <taxon>Candidatus Avoscillospira</taxon>
    </lineage>
</organism>
<keyword evidence="8 19" id="KW-0169">Cobalamin biosynthesis</keyword>
<evidence type="ECO:0000256" key="14">
    <source>
        <dbReference type="ARBA" id="ARBA00025228"/>
    </source>
</evidence>
<keyword evidence="10 19" id="KW-0812">Transmembrane</keyword>
<comment type="caution">
    <text evidence="20">The sequence shown here is derived from an EMBL/GenBank/DDBJ whole genome shotgun (WGS) entry which is preliminary data.</text>
</comment>
<feature type="transmembrane region" description="Helical" evidence="19">
    <location>
        <begin position="110"/>
        <end position="129"/>
    </location>
</feature>
<dbReference type="PANTHER" id="PTHR34148">
    <property type="entry name" value="ADENOSYLCOBINAMIDE-GDP RIBAZOLETRANSFERASE"/>
    <property type="match status" value="1"/>
</dbReference>
<reference evidence="20" key="2">
    <citation type="journal article" date="2021" name="PeerJ">
        <title>Extensive microbial diversity within the chicken gut microbiome revealed by metagenomics and culture.</title>
        <authorList>
            <person name="Gilroy R."/>
            <person name="Ravi A."/>
            <person name="Getino M."/>
            <person name="Pursley I."/>
            <person name="Horton D.L."/>
            <person name="Alikhan N.F."/>
            <person name="Baker D."/>
            <person name="Gharbi K."/>
            <person name="Hall N."/>
            <person name="Watson M."/>
            <person name="Adriaenssens E.M."/>
            <person name="Foster-Nyarko E."/>
            <person name="Jarju S."/>
            <person name="Secka A."/>
            <person name="Antonio M."/>
            <person name="Oren A."/>
            <person name="Chaudhuri R.R."/>
            <person name="La Ragione R."/>
            <person name="Hildebrand F."/>
            <person name="Pallen M.J."/>
        </authorList>
    </citation>
    <scope>NUCLEOTIDE SEQUENCE</scope>
    <source>
        <strain evidence="20">ChiHjej9B8-7071</strain>
    </source>
</reference>
<comment type="catalytic activity">
    <reaction evidence="18 19">
        <text>alpha-ribazole 5'-phosphate + adenosylcob(III)inamide-GDP = adenosylcob(III)alamin 5'-phosphate + GMP + H(+)</text>
        <dbReference type="Rhea" id="RHEA:23560"/>
        <dbReference type="ChEBI" id="CHEBI:15378"/>
        <dbReference type="ChEBI" id="CHEBI:57918"/>
        <dbReference type="ChEBI" id="CHEBI:58115"/>
        <dbReference type="ChEBI" id="CHEBI:60487"/>
        <dbReference type="ChEBI" id="CHEBI:60493"/>
        <dbReference type="EC" id="2.7.8.26"/>
    </reaction>
</comment>
<evidence type="ECO:0000256" key="16">
    <source>
        <dbReference type="ARBA" id="ARBA00032853"/>
    </source>
</evidence>
<comment type="catalytic activity">
    <reaction evidence="17 19">
        <text>alpha-ribazole + adenosylcob(III)inamide-GDP = adenosylcob(III)alamin + GMP + H(+)</text>
        <dbReference type="Rhea" id="RHEA:16049"/>
        <dbReference type="ChEBI" id="CHEBI:10329"/>
        <dbReference type="ChEBI" id="CHEBI:15378"/>
        <dbReference type="ChEBI" id="CHEBI:18408"/>
        <dbReference type="ChEBI" id="CHEBI:58115"/>
        <dbReference type="ChEBI" id="CHEBI:60487"/>
        <dbReference type="EC" id="2.7.8.26"/>
    </reaction>
</comment>
<proteinExistence type="inferred from homology"/>
<feature type="transmembrane region" description="Helical" evidence="19">
    <location>
        <begin position="29"/>
        <end position="54"/>
    </location>
</feature>
<name>A0A9D1A917_9FIRM</name>
<keyword evidence="12 19" id="KW-1133">Transmembrane helix</keyword>
<comment type="cofactor">
    <cofactor evidence="1 19">
        <name>Mg(2+)</name>
        <dbReference type="ChEBI" id="CHEBI:18420"/>
    </cofactor>
</comment>
<accession>A0A9D1A917</accession>
<comment type="function">
    <text evidence="14 19">Joins adenosylcobinamide-GDP and alpha-ribazole to generate adenosylcobalamin (Ado-cobalamin). Also synthesizes adenosylcobalamin 5'-phosphate from adenosylcobinamide-GDP and alpha-ribazole 5'-phosphate.</text>
</comment>
<evidence type="ECO:0000256" key="1">
    <source>
        <dbReference type="ARBA" id="ARBA00001946"/>
    </source>
</evidence>
<comment type="subcellular location">
    <subcellularLocation>
        <location evidence="2 19">Cell membrane</location>
        <topology evidence="2 19">Multi-pass membrane protein</topology>
    </subcellularLocation>
</comment>
<evidence type="ECO:0000256" key="5">
    <source>
        <dbReference type="ARBA" id="ARBA00013200"/>
    </source>
</evidence>
<evidence type="ECO:0000256" key="7">
    <source>
        <dbReference type="ARBA" id="ARBA00022475"/>
    </source>
</evidence>